<dbReference type="InterPro" id="IPR011990">
    <property type="entry name" value="TPR-like_helical_dom_sf"/>
</dbReference>
<dbReference type="SUPFAM" id="SSF48452">
    <property type="entry name" value="TPR-like"/>
    <property type="match status" value="2"/>
</dbReference>
<keyword evidence="3" id="KW-0963">Cytoplasm</keyword>
<evidence type="ECO:0000256" key="1">
    <source>
        <dbReference type="ARBA" id="ARBA00004123"/>
    </source>
</evidence>
<feature type="compositionally biased region" description="Basic and acidic residues" evidence="8">
    <location>
        <begin position="178"/>
        <end position="197"/>
    </location>
</feature>
<feature type="compositionally biased region" description="Polar residues" evidence="8">
    <location>
        <begin position="144"/>
        <end position="155"/>
    </location>
</feature>
<evidence type="ECO:0000256" key="6">
    <source>
        <dbReference type="ARBA" id="ARBA00023242"/>
    </source>
</evidence>
<dbReference type="SMART" id="SM00028">
    <property type="entry name" value="TPR"/>
    <property type="match status" value="3"/>
</dbReference>
<dbReference type="EMBL" id="CM035431">
    <property type="protein sequence ID" value="KAH7297513.1"/>
    <property type="molecule type" value="Genomic_DNA"/>
</dbReference>
<proteinExistence type="predicted"/>
<keyword evidence="4" id="KW-0677">Repeat</keyword>
<organism evidence="10 11">
    <name type="scientific">Ceratopteris richardii</name>
    <name type="common">Triangle waterfern</name>
    <dbReference type="NCBI Taxonomy" id="49495"/>
    <lineage>
        <taxon>Eukaryota</taxon>
        <taxon>Viridiplantae</taxon>
        <taxon>Streptophyta</taxon>
        <taxon>Embryophyta</taxon>
        <taxon>Tracheophyta</taxon>
        <taxon>Polypodiopsida</taxon>
        <taxon>Polypodiidae</taxon>
        <taxon>Polypodiales</taxon>
        <taxon>Pteridineae</taxon>
        <taxon>Pteridaceae</taxon>
        <taxon>Parkerioideae</taxon>
        <taxon>Ceratopteris</taxon>
    </lineage>
</organism>
<evidence type="ECO:0000256" key="2">
    <source>
        <dbReference type="ARBA" id="ARBA00004514"/>
    </source>
</evidence>
<comment type="subcellular location">
    <subcellularLocation>
        <location evidence="2">Cytoplasm</location>
        <location evidence="2">Cytosol</location>
    </subcellularLocation>
    <subcellularLocation>
        <location evidence="1">Nucleus</location>
    </subcellularLocation>
</comment>
<reference evidence="10" key="1">
    <citation type="submission" date="2021-08" db="EMBL/GenBank/DDBJ databases">
        <title>WGS assembly of Ceratopteris richardii.</title>
        <authorList>
            <person name="Marchant D.B."/>
            <person name="Chen G."/>
            <person name="Jenkins J."/>
            <person name="Shu S."/>
            <person name="Leebens-Mack J."/>
            <person name="Grimwood J."/>
            <person name="Schmutz J."/>
            <person name="Soltis P."/>
            <person name="Soltis D."/>
            <person name="Chen Z.-H."/>
        </authorList>
    </citation>
    <scope>NUCLEOTIDE SEQUENCE</scope>
    <source>
        <strain evidence="10">Whitten #5841</strain>
        <tissue evidence="10">Leaf</tissue>
    </source>
</reference>
<accession>A0A8T2RPY7</accession>
<gene>
    <name evidence="10" type="ORF">KP509_26G072500</name>
</gene>
<dbReference type="InterPro" id="IPR019734">
    <property type="entry name" value="TPR_rpt"/>
</dbReference>
<keyword evidence="6" id="KW-0539">Nucleus</keyword>
<dbReference type="OrthoDB" id="1414216at2759"/>
<feature type="compositionally biased region" description="Basic and acidic residues" evidence="8">
    <location>
        <begin position="1267"/>
        <end position="1291"/>
    </location>
</feature>
<dbReference type="Pfam" id="PF13424">
    <property type="entry name" value="TPR_12"/>
    <property type="match status" value="2"/>
</dbReference>
<feature type="region of interest" description="Disordered" evidence="8">
    <location>
        <begin position="1441"/>
        <end position="1465"/>
    </location>
</feature>
<dbReference type="PROSITE" id="PS50005">
    <property type="entry name" value="TPR"/>
    <property type="match status" value="1"/>
</dbReference>
<feature type="region of interest" description="Disordered" evidence="8">
    <location>
        <begin position="144"/>
        <end position="226"/>
    </location>
</feature>
<sequence>MAPRVSKAKAHKAKGEKKKKDEKILPVVLDITVILPGGNQITLKGISTDRILDVRRLLSVHAETCHLTNYSLSHEVRGDNLRDSLEVALLKPSVLQLVENEYTKEQAVNHIRRLLDIVACATCFGPSGKKMDGSCHANANNSTNVPHITENNSKDSMVIGCSKSTGNLEEPENGQCNKLHESIRADKRHSESHKFEDNADTTNEALKNLEPVNDEKRGRSVKKHSEKKLPLVEKPEAAAAIKAAKEATERGDMTGMCPPSRLGLFYEFFSFAHLISPVAFIRKSVKHQIQENKDNGDLFAIDVKLCNGKVLAVVASREGFYSVGKQLIQSCNLVDLLRRLSNAFAHAYRELMKAFADRNKFGNLPYGYRSNTWVVPPVAADDPAGFPSLPAENELWGGNGGGQGKDIRNEGRQWSMDFSILAAMPCSTSEERQVRDHKAFLLHSLFVDFALTKAIALIRGVGPTLSTPMQIHEEIQGYLKFTVTRDIPNASRKLSTKIDEVDGYTAEKLAEKNLLKGITADENTTIHETATAGVVIVRHHGFIVVVKVIGWEDLGNVSDLPNDIDIEDQPEGGANALNVNSLRTLLHQKELRHTNCHTDPRGTQDFEGSELSKHLVHSVLKESLSDLMQEGQHADKSLRWELGACWVQHLQTQVAAQNAKVEGVKDKASDSGLTRSGPSRKQKDAKQDLSVVRDGQLNTVSETCQVDVSTTVPEGNETQALNPKDCELEGLLSGTAFNRLKDTETGLHCKSLNSLMDEIQQYYEETALPKLVADFGSLELSPVDGRMLTDFMHTRGLRMRSLGQVVKLAEKLPHVQSLCIHEMVVRAFKHLMRAIVAAAVDTQMLASVIADALNLMLGTHSVEGGVPTEIDRWLEIFLEKRFGWKSENNEELKLRKYAILRGLCHKVGIEVAPRDYNMDGTTPFRGIDIISMVPVYKQVACSSADGRTLLESSKTALDKGKLDDAVTYGTKALAKLVAVCGPYHRMTAGAYSLLAVVLYHTGDFNQATIYQQKALDINERELGLDHPDTMKSYGDLAVFYYRLQHTELALKYVNRALYLLHLTCGPSHPNTAATYINIAMMEEGLGNVHVALRYLHEALKCNQRLLGADHIQTAASYHAIAIALSLMEAYSLSVQHEQTTLQILQSKLGPDDLRTQDAAAWLEYFESKALEQQEAARNGTPKPDASIASKGHLSVSDLLDFINTDAEEKAEGKKRKGRTKNKGRGSQNINDVQGNQTSKLKLLGEHGETKGAGDLPLIEGFPGNKTSKSDSAVEHDEPRGADEWKSNEDTIRPSPSVIREYSHSVAMTLRVDNHVNVSHESGNMPETQSDSVLVLPSDDKDGGWQEAGPRGRGSTGFSRRYSQRRSVFNKVAINSASNSQHHAEDPAPLQESSSNAMTMSSKSNNVPYQRSYNSTNRAPVYYNAPTSRAVPLNARPASHSFSLGKIEKEDNKSGKRSVQSDANEPSVVFTVHKNPSINEVTSPHTDSQSTMMQEAAGGTPACKLAPTYKEVALTPPAKCYLPRASNVKISSEKGSSIKAFKQIKIVADTHGEERQNNRDKEAIVDANNVPEFCSDLNANVKSVDNSEKQGGVDGANANSLIVSAKGEIPSIHKADACISCQSSIMATDDVVINGKWDASTGRQSGVNDEEGTDVAKELTGQENKAVNLTDNLLKETVGDDANNADNGQVSKLSATATPFQPVHKSDNEQDINFVVPTKAIKSSSQHAPQSYCNSRALFPIRKPPRLAGTAYYGSWYSPAYSQYAWSVKHQYRSALDGRLENGIQSKSLGPMNSEAKICIPSKSMNPNAAEFVPGKMWQSTIFQAAERSQASVATYGSVAKNDGFPQETQCTTKTGDLKSQKQIGNVGTKEQDHGETMKNIPFSSTCNRVNAVSYGTQVAVKPPVRLLAKGTPPDGIRGNAIKLEQVLSNGQSSTTMVDIKCNEQKNLDGRNMCKVSQGNGDGFILVTKRRQRVHNQSSRYVQNSGNVQTYYRQKGSTGNPRPIKRVYREVCQRRDMVSNGSLLSGQPHVANA</sequence>
<feature type="repeat" description="TPR" evidence="7">
    <location>
        <begin position="988"/>
        <end position="1021"/>
    </location>
</feature>
<evidence type="ECO:0000313" key="11">
    <source>
        <dbReference type="Proteomes" id="UP000825935"/>
    </source>
</evidence>
<feature type="compositionally biased region" description="Polar residues" evidence="8">
    <location>
        <begin position="1226"/>
        <end position="1239"/>
    </location>
</feature>
<feature type="region of interest" description="Disordered" evidence="8">
    <location>
        <begin position="1376"/>
        <end position="1413"/>
    </location>
</feature>
<dbReference type="CDD" id="cd15466">
    <property type="entry name" value="CLU-central"/>
    <property type="match status" value="1"/>
</dbReference>
<feature type="region of interest" description="Disordered" evidence="8">
    <location>
        <begin position="658"/>
        <end position="689"/>
    </location>
</feature>
<dbReference type="GO" id="GO:0005829">
    <property type="term" value="C:cytosol"/>
    <property type="evidence" value="ECO:0007669"/>
    <property type="project" value="UniProtKB-SubCell"/>
</dbReference>
<dbReference type="GO" id="GO:0003729">
    <property type="term" value="F:mRNA binding"/>
    <property type="evidence" value="ECO:0007669"/>
    <property type="project" value="UniProtKB-ARBA"/>
</dbReference>
<dbReference type="InterPro" id="IPR033646">
    <property type="entry name" value="CLU-central"/>
</dbReference>
<comment type="caution">
    <text evidence="10">The sequence shown here is derived from an EMBL/GenBank/DDBJ whole genome shotgun (WGS) entry which is preliminary data.</text>
</comment>
<evidence type="ECO:0000256" key="5">
    <source>
        <dbReference type="ARBA" id="ARBA00022803"/>
    </source>
</evidence>
<dbReference type="GO" id="GO:0005634">
    <property type="term" value="C:nucleus"/>
    <property type="evidence" value="ECO:0007669"/>
    <property type="project" value="UniProtKB-SubCell"/>
</dbReference>
<feature type="compositionally biased region" description="Polar residues" evidence="8">
    <location>
        <begin position="1317"/>
        <end position="1331"/>
    </location>
</feature>
<dbReference type="PANTHER" id="PTHR12601">
    <property type="entry name" value="EUKARYOTIC TRANSLATION INITIATION FACTOR 3 SUBUNIT EIF-3"/>
    <property type="match status" value="1"/>
</dbReference>
<evidence type="ECO:0000256" key="3">
    <source>
        <dbReference type="ARBA" id="ARBA00022490"/>
    </source>
</evidence>
<dbReference type="InterPro" id="IPR027523">
    <property type="entry name" value="CLU_prot"/>
</dbReference>
<feature type="domain" description="Clu" evidence="9">
    <location>
        <begin position="392"/>
        <end position="661"/>
    </location>
</feature>
<dbReference type="Proteomes" id="UP000825935">
    <property type="component" value="Chromosome 26"/>
</dbReference>
<dbReference type="FunFam" id="1.25.40.10:FF:000024">
    <property type="entry name" value="Tetratricopeptide repeat (TPR)-like superfamily protein"/>
    <property type="match status" value="1"/>
</dbReference>
<keyword evidence="5 7" id="KW-0802">TPR repeat</keyword>
<dbReference type="PANTHER" id="PTHR12601:SF17">
    <property type="entry name" value="PROTEIN REDUCED CHLOROPLAST COVERAGE 1"/>
    <property type="match status" value="1"/>
</dbReference>
<evidence type="ECO:0000256" key="4">
    <source>
        <dbReference type="ARBA" id="ARBA00022737"/>
    </source>
</evidence>
<feature type="compositionally biased region" description="Basic residues" evidence="8">
    <location>
        <begin position="1212"/>
        <end position="1223"/>
    </location>
</feature>
<feature type="region of interest" description="Disordered" evidence="8">
    <location>
        <begin position="1206"/>
        <end position="1293"/>
    </location>
</feature>
<dbReference type="Gene3D" id="1.25.40.10">
    <property type="entry name" value="Tetratricopeptide repeat domain"/>
    <property type="match status" value="1"/>
</dbReference>
<keyword evidence="11" id="KW-1185">Reference proteome</keyword>
<feature type="compositionally biased region" description="Low complexity" evidence="8">
    <location>
        <begin position="1392"/>
        <end position="1405"/>
    </location>
</feature>
<feature type="region of interest" description="Disordered" evidence="8">
    <location>
        <begin position="1317"/>
        <end position="1361"/>
    </location>
</feature>
<dbReference type="InterPro" id="IPR025697">
    <property type="entry name" value="CLU_dom"/>
</dbReference>
<dbReference type="PROSITE" id="PS51823">
    <property type="entry name" value="CLU"/>
    <property type="match status" value="1"/>
</dbReference>
<evidence type="ECO:0000256" key="7">
    <source>
        <dbReference type="PROSITE-ProRule" id="PRU00339"/>
    </source>
</evidence>
<name>A0A8T2RPY7_CERRI</name>
<evidence type="ECO:0000313" key="10">
    <source>
        <dbReference type="EMBL" id="KAH7297513.1"/>
    </source>
</evidence>
<dbReference type="Pfam" id="PF12807">
    <property type="entry name" value="eIF3_p135"/>
    <property type="match status" value="1"/>
</dbReference>
<evidence type="ECO:0000259" key="9">
    <source>
        <dbReference type="PROSITE" id="PS51823"/>
    </source>
</evidence>
<dbReference type="InterPro" id="IPR028275">
    <property type="entry name" value="CLU_N"/>
</dbReference>
<dbReference type="GO" id="GO:0019750">
    <property type="term" value="P:chloroplast localization"/>
    <property type="evidence" value="ECO:0007669"/>
    <property type="project" value="UniProtKB-ARBA"/>
</dbReference>
<protein>
    <recommendedName>
        <fullName evidence="9">Clu domain-containing protein</fullName>
    </recommendedName>
</protein>
<evidence type="ECO:0000256" key="8">
    <source>
        <dbReference type="SAM" id="MobiDB-lite"/>
    </source>
</evidence>
<feature type="compositionally biased region" description="Basic and acidic residues" evidence="8">
    <location>
        <begin position="1242"/>
        <end position="1251"/>
    </location>
</feature>
<dbReference type="Pfam" id="PF15044">
    <property type="entry name" value="CLU_N"/>
    <property type="match status" value="1"/>
</dbReference>